<evidence type="ECO:0000313" key="7">
    <source>
        <dbReference type="EMBL" id="KAA5610045.1"/>
    </source>
</evidence>
<dbReference type="InterPro" id="IPR015422">
    <property type="entry name" value="PyrdxlP-dep_Trfase_small"/>
</dbReference>
<dbReference type="GO" id="GO:0030170">
    <property type="term" value="F:pyridoxal phosphate binding"/>
    <property type="evidence" value="ECO:0007669"/>
    <property type="project" value="InterPro"/>
</dbReference>
<dbReference type="EC" id="2.6.1.19" evidence="7"/>
<dbReference type="GO" id="GO:0042802">
    <property type="term" value="F:identical protein binding"/>
    <property type="evidence" value="ECO:0007669"/>
    <property type="project" value="TreeGrafter"/>
</dbReference>
<proteinExistence type="inferred from homology"/>
<dbReference type="CDD" id="cd00610">
    <property type="entry name" value="OAT_like"/>
    <property type="match status" value="1"/>
</dbReference>
<organism evidence="7 8">
    <name type="scientific">Rhodovastum atsumiense</name>
    <dbReference type="NCBI Taxonomy" id="504468"/>
    <lineage>
        <taxon>Bacteria</taxon>
        <taxon>Pseudomonadati</taxon>
        <taxon>Pseudomonadota</taxon>
        <taxon>Alphaproteobacteria</taxon>
        <taxon>Acetobacterales</taxon>
        <taxon>Acetobacteraceae</taxon>
        <taxon>Rhodovastum</taxon>
    </lineage>
</organism>
<accession>A0A5M6IRE5</accession>
<name>A0A5M6IRE5_9PROT</name>
<dbReference type="InterPro" id="IPR049704">
    <property type="entry name" value="Aminotrans_3_PPA_site"/>
</dbReference>
<dbReference type="GO" id="GO:0009448">
    <property type="term" value="P:gamma-aminobutyric acid metabolic process"/>
    <property type="evidence" value="ECO:0007669"/>
    <property type="project" value="InterPro"/>
</dbReference>
<reference evidence="7 8" key="1">
    <citation type="submission" date="2019-09" db="EMBL/GenBank/DDBJ databases">
        <title>Genome sequence of Rhodovastum atsumiense, a diverse member of the Acetobacteraceae family of non-sulfur purple photosynthetic bacteria.</title>
        <authorList>
            <person name="Meyer T."/>
            <person name="Kyndt J."/>
        </authorList>
    </citation>
    <scope>NUCLEOTIDE SEQUENCE [LARGE SCALE GENOMIC DNA]</scope>
    <source>
        <strain evidence="7 8">DSM 21279</strain>
    </source>
</reference>
<comment type="caution">
    <text evidence="7">The sequence shown here is derived from an EMBL/GenBank/DDBJ whole genome shotgun (WGS) entry which is preliminary data.</text>
</comment>
<protein>
    <submittedName>
        <fullName evidence="7">4-aminobutyrate--2-oxoglutarate transaminase</fullName>
        <ecNumber evidence="7">2.6.1.19</ecNumber>
    </submittedName>
</protein>
<dbReference type="InterPro" id="IPR050103">
    <property type="entry name" value="Class-III_PLP-dep_AT"/>
</dbReference>
<evidence type="ECO:0000256" key="4">
    <source>
        <dbReference type="ARBA" id="ARBA00022679"/>
    </source>
</evidence>
<dbReference type="InterPro" id="IPR005814">
    <property type="entry name" value="Aminotrans_3"/>
</dbReference>
<dbReference type="FunFam" id="3.40.640.10:FF:000013">
    <property type="entry name" value="4-aminobutyrate aminotransferase"/>
    <property type="match status" value="1"/>
</dbReference>
<dbReference type="RefSeq" id="WP_150042899.1">
    <property type="nucleotide sequence ID" value="NZ_OW485601.1"/>
</dbReference>
<keyword evidence="3 7" id="KW-0032">Aminotransferase</keyword>
<dbReference type="SUPFAM" id="SSF53383">
    <property type="entry name" value="PLP-dependent transferases"/>
    <property type="match status" value="1"/>
</dbReference>
<comment type="cofactor">
    <cofactor evidence="1">
        <name>pyridoxal 5'-phosphate</name>
        <dbReference type="ChEBI" id="CHEBI:597326"/>
    </cofactor>
</comment>
<dbReference type="EMBL" id="VWPK01000039">
    <property type="protein sequence ID" value="KAA5610045.1"/>
    <property type="molecule type" value="Genomic_DNA"/>
</dbReference>
<sequence length="428" mass="45176">MNANLSLQTRRERAVPAGLSTNLPIYAARAQNAEIWDADGKRYIDFASGIAAVATGHRHPKVVAAVREQLDHFAHVCIQVTPYEPYVALAEKLNGLMPGPGEKRTLFVTTGAEAVENAVKIARIATGRPGVVAFTGAFHGRTLLTVALTGKVAPYKLGVAPLPGEIYHVPFPDAYHGVSVEQSLQALDTLFRADIDPARVAAIIIEPVQGEGGFNPAPADFMQALRKVCDRHGILLIVDEIQTGFGRTGKLFAVEHSGVAPDLMTVAKSLGGGFPISGVIGRAEVMDKPKVGAIGGTYGGNPMSCAAGLAVLDVIAEEKLVERAGTLGGIIGGRLRAMAQRNEFSCIGDVRGLGAMLAMELVKDRVTREPAPELTKKLVARAAEKGLLILSCGVWGNAIRFLPPLTIPEAQLIEGLDILEASLAELVA</sequence>
<dbReference type="InterPro" id="IPR015424">
    <property type="entry name" value="PyrdxlP-dep_Trfase"/>
</dbReference>
<keyword evidence="4 7" id="KW-0808">Transferase</keyword>
<dbReference type="NCBIfam" id="TIGR00700">
    <property type="entry name" value="GABAtrnsam"/>
    <property type="match status" value="1"/>
</dbReference>
<evidence type="ECO:0000256" key="2">
    <source>
        <dbReference type="ARBA" id="ARBA00008954"/>
    </source>
</evidence>
<evidence type="ECO:0000313" key="8">
    <source>
        <dbReference type="Proteomes" id="UP000325255"/>
    </source>
</evidence>
<gene>
    <name evidence="7" type="primary">gabT</name>
    <name evidence="7" type="ORF">F1189_21310</name>
</gene>
<evidence type="ECO:0000256" key="1">
    <source>
        <dbReference type="ARBA" id="ARBA00001933"/>
    </source>
</evidence>
<dbReference type="PROSITE" id="PS00600">
    <property type="entry name" value="AA_TRANSFER_CLASS_3"/>
    <property type="match status" value="1"/>
</dbReference>
<keyword evidence="5 6" id="KW-0663">Pyridoxal phosphate</keyword>
<dbReference type="OrthoDB" id="9801834at2"/>
<dbReference type="InterPro" id="IPR004632">
    <property type="entry name" value="4NH2But_aminotransferase_bac"/>
</dbReference>
<dbReference type="Pfam" id="PF00202">
    <property type="entry name" value="Aminotran_3"/>
    <property type="match status" value="1"/>
</dbReference>
<dbReference type="InterPro" id="IPR015421">
    <property type="entry name" value="PyrdxlP-dep_Trfase_major"/>
</dbReference>
<dbReference type="PANTHER" id="PTHR11986">
    <property type="entry name" value="AMINOTRANSFERASE CLASS III"/>
    <property type="match status" value="1"/>
</dbReference>
<keyword evidence="8" id="KW-1185">Reference proteome</keyword>
<dbReference type="Gene3D" id="3.90.1150.10">
    <property type="entry name" value="Aspartate Aminotransferase, domain 1"/>
    <property type="match status" value="1"/>
</dbReference>
<evidence type="ECO:0000256" key="3">
    <source>
        <dbReference type="ARBA" id="ARBA00022576"/>
    </source>
</evidence>
<evidence type="ECO:0000256" key="6">
    <source>
        <dbReference type="RuleBase" id="RU003560"/>
    </source>
</evidence>
<dbReference type="Gene3D" id="3.40.640.10">
    <property type="entry name" value="Type I PLP-dependent aspartate aminotransferase-like (Major domain)"/>
    <property type="match status" value="1"/>
</dbReference>
<comment type="similarity">
    <text evidence="2 6">Belongs to the class-III pyridoxal-phosphate-dependent aminotransferase family.</text>
</comment>
<dbReference type="AlphaFoldDB" id="A0A5M6IRE5"/>
<dbReference type="GO" id="GO:0034386">
    <property type="term" value="F:4-aminobutyrate:2-oxoglutarate transaminase activity"/>
    <property type="evidence" value="ECO:0007669"/>
    <property type="project" value="UniProtKB-EC"/>
</dbReference>
<dbReference type="PIRSF" id="PIRSF000521">
    <property type="entry name" value="Transaminase_4ab_Lys_Orn"/>
    <property type="match status" value="1"/>
</dbReference>
<dbReference type="Proteomes" id="UP000325255">
    <property type="component" value="Unassembled WGS sequence"/>
</dbReference>
<evidence type="ECO:0000256" key="5">
    <source>
        <dbReference type="ARBA" id="ARBA00022898"/>
    </source>
</evidence>